<organism evidence="2">
    <name type="scientific">marine sediment metagenome</name>
    <dbReference type="NCBI Taxonomy" id="412755"/>
    <lineage>
        <taxon>unclassified sequences</taxon>
        <taxon>metagenomes</taxon>
        <taxon>ecological metagenomes</taxon>
    </lineage>
</organism>
<accession>X1PHE1</accession>
<keyword evidence="1" id="KW-0472">Membrane</keyword>
<protein>
    <submittedName>
        <fullName evidence="2">Uncharacterized protein</fullName>
    </submittedName>
</protein>
<evidence type="ECO:0000313" key="2">
    <source>
        <dbReference type="EMBL" id="GAI30309.1"/>
    </source>
</evidence>
<sequence length="31" mass="3363">MKEITRFSIVLSVICLVSAGLLALIFDIAEP</sequence>
<evidence type="ECO:0000256" key="1">
    <source>
        <dbReference type="SAM" id="Phobius"/>
    </source>
</evidence>
<gene>
    <name evidence="2" type="ORF">S06H3_32581</name>
</gene>
<feature type="non-terminal residue" evidence="2">
    <location>
        <position position="31"/>
    </location>
</feature>
<comment type="caution">
    <text evidence="2">The sequence shown here is derived from an EMBL/GenBank/DDBJ whole genome shotgun (WGS) entry which is preliminary data.</text>
</comment>
<feature type="transmembrane region" description="Helical" evidence="1">
    <location>
        <begin position="7"/>
        <end position="26"/>
    </location>
</feature>
<keyword evidence="1" id="KW-0812">Transmembrane</keyword>
<dbReference type="AlphaFoldDB" id="X1PHE1"/>
<name>X1PHE1_9ZZZZ</name>
<proteinExistence type="predicted"/>
<dbReference type="EMBL" id="BARV01019383">
    <property type="protein sequence ID" value="GAI30309.1"/>
    <property type="molecule type" value="Genomic_DNA"/>
</dbReference>
<reference evidence="2" key="1">
    <citation type="journal article" date="2014" name="Front. Microbiol.">
        <title>High frequency of phylogenetically diverse reductive dehalogenase-homologous genes in deep subseafloor sedimentary metagenomes.</title>
        <authorList>
            <person name="Kawai M."/>
            <person name="Futagami T."/>
            <person name="Toyoda A."/>
            <person name="Takaki Y."/>
            <person name="Nishi S."/>
            <person name="Hori S."/>
            <person name="Arai W."/>
            <person name="Tsubouchi T."/>
            <person name="Morono Y."/>
            <person name="Uchiyama I."/>
            <person name="Ito T."/>
            <person name="Fujiyama A."/>
            <person name="Inagaki F."/>
            <person name="Takami H."/>
        </authorList>
    </citation>
    <scope>NUCLEOTIDE SEQUENCE</scope>
    <source>
        <strain evidence="2">Expedition CK06-06</strain>
    </source>
</reference>
<keyword evidence="1" id="KW-1133">Transmembrane helix</keyword>